<dbReference type="InterPro" id="IPR036291">
    <property type="entry name" value="NAD(P)-bd_dom_sf"/>
</dbReference>
<comment type="caution">
    <text evidence="6">The sequence shown here is derived from an EMBL/GenBank/DDBJ whole genome shotgun (WGS) entry which is preliminary data.</text>
</comment>
<dbReference type="InterPro" id="IPR050984">
    <property type="entry name" value="Gfo/Idh/MocA_domain"/>
</dbReference>
<dbReference type="Pfam" id="PF22725">
    <property type="entry name" value="GFO_IDH_MocA_C3"/>
    <property type="match status" value="1"/>
</dbReference>
<comment type="similarity">
    <text evidence="1">Belongs to the Gfo/Idh/MocA family.</text>
</comment>
<dbReference type="PANTHER" id="PTHR22604:SF105">
    <property type="entry name" value="TRANS-1,2-DIHYDROBENZENE-1,2-DIOL DEHYDROGENASE"/>
    <property type="match status" value="1"/>
</dbReference>
<evidence type="ECO:0000313" key="6">
    <source>
        <dbReference type="EMBL" id="MDD9205964.1"/>
    </source>
</evidence>
<keyword evidence="2" id="KW-0560">Oxidoreductase</keyword>
<keyword evidence="7" id="KW-1185">Reference proteome</keyword>
<evidence type="ECO:0000256" key="2">
    <source>
        <dbReference type="ARBA" id="ARBA00023002"/>
    </source>
</evidence>
<dbReference type="Gene3D" id="3.40.50.720">
    <property type="entry name" value="NAD(P)-binding Rossmann-like Domain"/>
    <property type="match status" value="1"/>
</dbReference>
<evidence type="ECO:0000259" key="5">
    <source>
        <dbReference type="Pfam" id="PF22725"/>
    </source>
</evidence>
<feature type="domain" description="GFO/IDH/MocA-like oxidoreductase" evidence="5">
    <location>
        <begin position="132"/>
        <end position="249"/>
    </location>
</feature>
<sequence length="325" mass="34657">MDTPVRWGVLGAARIARQQVIPAIRRAGAGEVLAVSSASGGAREYAAELDIPRAYGSHEELLADPDVEAVYLPLPNARHREWVVRAAQAGKHVLCEKPLVLRSADLDEVDEACAAAGVQLAEAFMYRHHPQVRRVRELIADGAVGEVVALTGRFHFALQRSSEPDIRLLPELGGGALLDVGCYPVDLFGLLLGETPREVAAVARRDRADGVGTRVAAVLGYERVVATLDCSFDAAAGNTATVMGSRGTLTLTDAFRADVPGLGRIVLDRDGEDSVVEEVPGDQYGEEVRAFARRVRTGEPDAEGAAATRRTVEVLERIGRAAGLV</sequence>
<evidence type="ECO:0000256" key="3">
    <source>
        <dbReference type="ARBA" id="ARBA00023027"/>
    </source>
</evidence>
<name>A0ABT5TVE9_9MICO</name>
<protein>
    <submittedName>
        <fullName evidence="6">Gfo/Idh/MocA family oxidoreductase</fullName>
    </submittedName>
</protein>
<gene>
    <name evidence="6" type="ORF">PU560_05700</name>
</gene>
<dbReference type="SUPFAM" id="SSF55347">
    <property type="entry name" value="Glyceraldehyde-3-phosphate dehydrogenase-like, C-terminal domain"/>
    <property type="match status" value="1"/>
</dbReference>
<dbReference type="Pfam" id="PF01408">
    <property type="entry name" value="GFO_IDH_MocA"/>
    <property type="match status" value="1"/>
</dbReference>
<accession>A0ABT5TVE9</accession>
<evidence type="ECO:0000313" key="7">
    <source>
        <dbReference type="Proteomes" id="UP001165561"/>
    </source>
</evidence>
<evidence type="ECO:0000256" key="1">
    <source>
        <dbReference type="ARBA" id="ARBA00010928"/>
    </source>
</evidence>
<organism evidence="6 7">
    <name type="scientific">Georgenia halotolerans</name>
    <dbReference type="NCBI Taxonomy" id="3028317"/>
    <lineage>
        <taxon>Bacteria</taxon>
        <taxon>Bacillati</taxon>
        <taxon>Actinomycetota</taxon>
        <taxon>Actinomycetes</taxon>
        <taxon>Micrococcales</taxon>
        <taxon>Bogoriellaceae</taxon>
        <taxon>Georgenia</taxon>
    </lineage>
</organism>
<feature type="domain" description="Gfo/Idh/MocA-like oxidoreductase N-terminal" evidence="4">
    <location>
        <begin position="5"/>
        <end position="122"/>
    </location>
</feature>
<keyword evidence="3" id="KW-0520">NAD</keyword>
<evidence type="ECO:0000259" key="4">
    <source>
        <dbReference type="Pfam" id="PF01408"/>
    </source>
</evidence>
<dbReference type="SUPFAM" id="SSF51735">
    <property type="entry name" value="NAD(P)-binding Rossmann-fold domains"/>
    <property type="match status" value="1"/>
</dbReference>
<dbReference type="Proteomes" id="UP001165561">
    <property type="component" value="Unassembled WGS sequence"/>
</dbReference>
<dbReference type="EMBL" id="JARACI010000729">
    <property type="protein sequence ID" value="MDD9205964.1"/>
    <property type="molecule type" value="Genomic_DNA"/>
</dbReference>
<dbReference type="InterPro" id="IPR000683">
    <property type="entry name" value="Gfo/Idh/MocA-like_OxRdtase_N"/>
</dbReference>
<dbReference type="Gene3D" id="3.30.360.10">
    <property type="entry name" value="Dihydrodipicolinate Reductase, domain 2"/>
    <property type="match status" value="1"/>
</dbReference>
<dbReference type="InterPro" id="IPR055170">
    <property type="entry name" value="GFO_IDH_MocA-like_dom"/>
</dbReference>
<dbReference type="PANTHER" id="PTHR22604">
    <property type="entry name" value="OXIDOREDUCTASES"/>
    <property type="match status" value="1"/>
</dbReference>
<proteinExistence type="inferred from homology"/>
<reference evidence="6" key="1">
    <citation type="submission" date="2023-02" db="EMBL/GenBank/DDBJ databases">
        <title>Georgenia sp.10Sc9-8, isolated from a soil sample collected from the Taklamakan desert.</title>
        <authorList>
            <person name="Liu S."/>
        </authorList>
    </citation>
    <scope>NUCLEOTIDE SEQUENCE</scope>
    <source>
        <strain evidence="6">10Sc9-8</strain>
    </source>
</reference>